<sequence>MSNARMTQAAFDSEVEAQVTLLTLIVALHLLVYAETRWWLSPSQAVDTMRRWHMPDSSAVDVTRRVMLSSRALPLAMRLAECHSCLVDPAGMQATFTDHIHIDRGADRYLLIREACKAALLRQRDGM</sequence>
<dbReference type="EMBL" id="CP026106">
    <property type="protein sequence ID" value="AUT71356.1"/>
    <property type="molecule type" value="Genomic_DNA"/>
</dbReference>
<dbReference type="EMBL" id="AKAU01000282">
    <property type="protein sequence ID" value="EIM94250.1"/>
    <property type="molecule type" value="Genomic_DNA"/>
</dbReference>
<dbReference type="Proteomes" id="UP000004980">
    <property type="component" value="Unassembled WGS sequence"/>
</dbReference>
<evidence type="ECO:0000313" key="3">
    <source>
        <dbReference type="Proteomes" id="UP000004980"/>
    </source>
</evidence>
<dbReference type="RefSeq" id="WP_009770668.1">
    <property type="nucleotide sequence ID" value="NZ_AKAU01000282.1"/>
</dbReference>
<dbReference type="Proteomes" id="UP000236649">
    <property type="component" value="Chromosome 2"/>
</dbReference>
<reference evidence="2 3" key="1">
    <citation type="journal article" date="2012" name="J. Bacteriol.">
        <title>Draft Genome Sequence of the Soil Bacterium Burkholderia terrae Strain BS001, Which Interacts with Fungal Surface Structures.</title>
        <authorList>
            <person name="Nazir R."/>
            <person name="Hansen M.A."/>
            <person name="Sorensen S."/>
            <person name="van Elsas J.D."/>
        </authorList>
    </citation>
    <scope>NUCLEOTIDE SEQUENCE [LARGE SCALE GENOMIC DNA]</scope>
    <source>
        <strain evidence="2 3">BS001</strain>
    </source>
</reference>
<dbReference type="AlphaFoldDB" id="A0AAN1JCK6"/>
<reference evidence="1 4" key="2">
    <citation type="submission" date="2018-01" db="EMBL/GenBank/DDBJ databases">
        <title>Species boundaries and ecological features among Paraburkholderia terrae DSMZ17804T, P. hospita DSMZ17164T and P. caribensis DSMZ13236T.</title>
        <authorList>
            <person name="Pratama A.A."/>
        </authorList>
    </citation>
    <scope>NUCLEOTIDE SEQUENCE [LARGE SCALE GENOMIC DNA]</scope>
    <source>
        <strain evidence="1 4">DSM 17164</strain>
    </source>
</reference>
<proteinExistence type="predicted"/>
<evidence type="ECO:0000313" key="2">
    <source>
        <dbReference type="EMBL" id="EIM94250.1"/>
    </source>
</evidence>
<evidence type="ECO:0000313" key="1">
    <source>
        <dbReference type="EMBL" id="AUT71356.1"/>
    </source>
</evidence>
<evidence type="ECO:0000313" key="4">
    <source>
        <dbReference type="Proteomes" id="UP000236649"/>
    </source>
</evidence>
<gene>
    <name evidence="1" type="ORF">C2L64_24065</name>
    <name evidence="2" type="ORF">WQE_44928</name>
</gene>
<protein>
    <submittedName>
        <fullName evidence="1">Uncharacterized protein</fullName>
    </submittedName>
</protein>
<dbReference type="KEGG" id="phs:C2L64_24065"/>
<organism evidence="1 4">
    <name type="scientific">Paraburkholderia hospita</name>
    <dbReference type="NCBI Taxonomy" id="169430"/>
    <lineage>
        <taxon>Bacteria</taxon>
        <taxon>Pseudomonadati</taxon>
        <taxon>Pseudomonadota</taxon>
        <taxon>Betaproteobacteria</taxon>
        <taxon>Burkholderiales</taxon>
        <taxon>Burkholderiaceae</taxon>
        <taxon>Paraburkholderia</taxon>
    </lineage>
</organism>
<keyword evidence="3" id="KW-1185">Reference proteome</keyword>
<name>A0AAN1JCK6_9BURK</name>
<accession>A0AAN1JCK6</accession>